<reference evidence="2 3" key="1">
    <citation type="submission" date="2018-11" db="EMBL/GenBank/DDBJ databases">
        <authorList>
            <person name="Peiro R."/>
            <person name="Begona"/>
            <person name="Cbmso G."/>
            <person name="Lopez M."/>
            <person name="Gonzalez S."/>
            <person name="Sacristan E."/>
            <person name="Castillo E."/>
        </authorList>
    </citation>
    <scope>NUCLEOTIDE SEQUENCE [LARGE SCALE GENOMIC DNA]</scope>
    <source>
        <strain evidence="2">Brev_genome</strain>
    </source>
</reference>
<accession>A0A6G7EHC0</accession>
<dbReference type="KEGG" id="bmed:GYM46_08590"/>
<dbReference type="Proteomes" id="UP000501325">
    <property type="component" value="Chromosome"/>
</dbReference>
<evidence type="ECO:0000313" key="1">
    <source>
        <dbReference type="EMBL" id="QIH73005.1"/>
    </source>
</evidence>
<dbReference type="EMBL" id="UXHF01000019">
    <property type="protein sequence ID" value="VDC49495.1"/>
    <property type="molecule type" value="Genomic_DNA"/>
</dbReference>
<gene>
    <name evidence="2" type="ORF">BREV_BREV_01279</name>
    <name evidence="1" type="ORF">GYM46_08590</name>
</gene>
<evidence type="ECO:0000313" key="2">
    <source>
        <dbReference type="EMBL" id="VDC49495.1"/>
    </source>
</evidence>
<keyword evidence="3" id="KW-1185">Reference proteome</keyword>
<evidence type="ECO:0000313" key="3">
    <source>
        <dbReference type="Proteomes" id="UP000289220"/>
    </source>
</evidence>
<sequence>MTAPTPEFSALVRAKRIILAQLGSTYQECGLDYFDWFIARRDGNADLEAIKTQFTKLERFGLSDGTTLQDFKDQVLRAEFDHLV</sequence>
<protein>
    <submittedName>
        <fullName evidence="2">Uncharacterized protein</fullName>
    </submittedName>
</protein>
<organism evidence="2 3">
    <name type="scientific">Brevundimonas mediterranea</name>
    <dbReference type="NCBI Taxonomy" id="74329"/>
    <lineage>
        <taxon>Bacteria</taxon>
        <taxon>Pseudomonadati</taxon>
        <taxon>Pseudomonadota</taxon>
        <taxon>Alphaproteobacteria</taxon>
        <taxon>Caulobacterales</taxon>
        <taxon>Caulobacteraceae</taxon>
        <taxon>Brevundimonas</taxon>
    </lineage>
</organism>
<name>A0A6G7EHC0_9CAUL</name>
<dbReference type="AlphaFoldDB" id="A0A6G7EHC0"/>
<reference evidence="1 4" key="2">
    <citation type="submission" date="2020-01" db="EMBL/GenBank/DDBJ databases">
        <authorList>
            <person name="Wang S."/>
        </authorList>
    </citation>
    <scope>NUCLEOTIDE SEQUENCE [LARGE SCALE GENOMIC DNA]</scope>
    <source>
        <strain evidence="1 4">D151-2-6</strain>
    </source>
</reference>
<dbReference type="RefSeq" id="WP_154725876.1">
    <property type="nucleotide sequence ID" value="NZ_CP048751.1"/>
</dbReference>
<dbReference type="EMBL" id="CP048751">
    <property type="protein sequence ID" value="QIH73005.1"/>
    <property type="molecule type" value="Genomic_DNA"/>
</dbReference>
<dbReference type="Proteomes" id="UP000289220">
    <property type="component" value="Unassembled WGS sequence"/>
</dbReference>
<proteinExistence type="predicted"/>
<evidence type="ECO:0000313" key="4">
    <source>
        <dbReference type="Proteomes" id="UP000501325"/>
    </source>
</evidence>